<feature type="signal peptide" evidence="2">
    <location>
        <begin position="1"/>
        <end position="24"/>
    </location>
</feature>
<dbReference type="EMBL" id="JAVDVY010000001">
    <property type="protein sequence ID" value="MDR7132950.1"/>
    <property type="molecule type" value="Genomic_DNA"/>
</dbReference>
<gene>
    <name evidence="4" type="ORF">J2X06_000134</name>
</gene>
<sequence>MTTPIHRACFVLFVLGLMPLAASAAQELPTSATASFEALDTNRDGVVSKHEYDSDVTFSNIDSNDDYRISAAELESILGPQEDGTPSAADRIRTADRNEDGELNDEELRRAAEMRFQWLDTDHNGELSLAEMKSGFGIPAQQP</sequence>
<dbReference type="Pfam" id="PF13202">
    <property type="entry name" value="EF-hand_5"/>
    <property type="match status" value="2"/>
</dbReference>
<feature type="domain" description="EF-hand" evidence="3">
    <location>
        <begin position="35"/>
        <end position="52"/>
    </location>
</feature>
<keyword evidence="5" id="KW-1185">Reference proteome</keyword>
<organism evidence="4 5">
    <name type="scientific">Lysobacter niastensis</name>
    <dbReference type="NCBI Taxonomy" id="380629"/>
    <lineage>
        <taxon>Bacteria</taxon>
        <taxon>Pseudomonadati</taxon>
        <taxon>Pseudomonadota</taxon>
        <taxon>Gammaproteobacteria</taxon>
        <taxon>Lysobacterales</taxon>
        <taxon>Lysobacteraceae</taxon>
        <taxon>Lysobacter</taxon>
    </lineage>
</organism>
<protein>
    <submittedName>
        <fullName evidence="4">Ca2+-binding EF-hand superfamily protein</fullName>
    </submittedName>
</protein>
<feature type="region of interest" description="Disordered" evidence="1">
    <location>
        <begin position="79"/>
        <end position="102"/>
    </location>
</feature>
<dbReference type="PROSITE" id="PS00018">
    <property type="entry name" value="EF_HAND_1"/>
    <property type="match status" value="3"/>
</dbReference>
<feature type="chain" id="PRO_5046667342" evidence="2">
    <location>
        <begin position="25"/>
        <end position="143"/>
    </location>
</feature>
<evidence type="ECO:0000256" key="1">
    <source>
        <dbReference type="SAM" id="MobiDB-lite"/>
    </source>
</evidence>
<dbReference type="Gene3D" id="1.10.238.10">
    <property type="entry name" value="EF-hand"/>
    <property type="match status" value="1"/>
</dbReference>
<dbReference type="RefSeq" id="WP_310056934.1">
    <property type="nucleotide sequence ID" value="NZ_JAVDVY010000001.1"/>
</dbReference>
<dbReference type="InterPro" id="IPR018247">
    <property type="entry name" value="EF_Hand_1_Ca_BS"/>
</dbReference>
<feature type="compositionally biased region" description="Basic and acidic residues" evidence="1">
    <location>
        <begin position="90"/>
        <end position="102"/>
    </location>
</feature>
<proteinExistence type="predicted"/>
<reference evidence="4 5" key="1">
    <citation type="submission" date="2023-07" db="EMBL/GenBank/DDBJ databases">
        <title>Sorghum-associated microbial communities from plants grown in Nebraska, USA.</title>
        <authorList>
            <person name="Schachtman D."/>
        </authorList>
    </citation>
    <scope>NUCLEOTIDE SEQUENCE [LARGE SCALE GENOMIC DNA]</scope>
    <source>
        <strain evidence="4 5">BE198</strain>
    </source>
</reference>
<feature type="domain" description="EF-hand" evidence="3">
    <location>
        <begin position="92"/>
        <end position="110"/>
    </location>
</feature>
<dbReference type="InterPro" id="IPR002048">
    <property type="entry name" value="EF_hand_dom"/>
</dbReference>
<evidence type="ECO:0000259" key="3">
    <source>
        <dbReference type="Pfam" id="PF13202"/>
    </source>
</evidence>
<evidence type="ECO:0000256" key="2">
    <source>
        <dbReference type="SAM" id="SignalP"/>
    </source>
</evidence>
<evidence type="ECO:0000313" key="4">
    <source>
        <dbReference type="EMBL" id="MDR7132950.1"/>
    </source>
</evidence>
<dbReference type="Proteomes" id="UP001251524">
    <property type="component" value="Unassembled WGS sequence"/>
</dbReference>
<accession>A0ABU1W5V5</accession>
<comment type="caution">
    <text evidence="4">The sequence shown here is derived from an EMBL/GenBank/DDBJ whole genome shotgun (WGS) entry which is preliminary data.</text>
</comment>
<dbReference type="InterPro" id="IPR011992">
    <property type="entry name" value="EF-hand-dom_pair"/>
</dbReference>
<evidence type="ECO:0000313" key="5">
    <source>
        <dbReference type="Proteomes" id="UP001251524"/>
    </source>
</evidence>
<keyword evidence="2" id="KW-0732">Signal</keyword>
<name>A0ABU1W5V5_9GAMM</name>
<dbReference type="SUPFAM" id="SSF47473">
    <property type="entry name" value="EF-hand"/>
    <property type="match status" value="1"/>
</dbReference>